<evidence type="ECO:0000313" key="9">
    <source>
        <dbReference type="Proteomes" id="UP001489004"/>
    </source>
</evidence>
<dbReference type="Pfam" id="PF14737">
    <property type="entry name" value="DUF4470"/>
    <property type="match status" value="1"/>
</dbReference>
<evidence type="ECO:0000259" key="6">
    <source>
        <dbReference type="Pfam" id="PF14737"/>
    </source>
</evidence>
<feature type="domain" description="DUF4470" evidence="6">
    <location>
        <begin position="13"/>
        <end position="137"/>
    </location>
</feature>
<proteinExistence type="inferred from homology"/>
<protein>
    <recommendedName>
        <fullName evidence="10">Dynein assembly factor 3, axonemal</fullName>
    </recommendedName>
</protein>
<evidence type="ECO:0000313" key="8">
    <source>
        <dbReference type="EMBL" id="KAK9812777.1"/>
    </source>
</evidence>
<dbReference type="GO" id="GO:0044458">
    <property type="term" value="P:motile cilium assembly"/>
    <property type="evidence" value="ECO:0007669"/>
    <property type="project" value="TreeGrafter"/>
</dbReference>
<comment type="caution">
    <text evidence="8">The sequence shown here is derived from an EMBL/GenBank/DDBJ whole genome shotgun (WGS) entry which is preliminary data.</text>
</comment>
<dbReference type="Proteomes" id="UP001489004">
    <property type="component" value="Unassembled WGS sequence"/>
</dbReference>
<dbReference type="InterPro" id="IPR028235">
    <property type="entry name" value="DNAAF3_C"/>
</dbReference>
<reference evidence="8 9" key="1">
    <citation type="journal article" date="2024" name="Nat. Commun.">
        <title>Phylogenomics reveals the evolutionary origins of lichenization in chlorophyte algae.</title>
        <authorList>
            <person name="Puginier C."/>
            <person name="Libourel C."/>
            <person name="Otte J."/>
            <person name="Skaloud P."/>
            <person name="Haon M."/>
            <person name="Grisel S."/>
            <person name="Petersen M."/>
            <person name="Berrin J.G."/>
            <person name="Delaux P.M."/>
            <person name="Dal Grande F."/>
            <person name="Keller J."/>
        </authorList>
    </citation>
    <scope>NUCLEOTIDE SEQUENCE [LARGE SCALE GENOMIC DNA]</scope>
    <source>
        <strain evidence="8 9">SAG 2043</strain>
    </source>
</reference>
<dbReference type="Pfam" id="PF14740">
    <property type="entry name" value="DUF4471"/>
    <property type="match status" value="1"/>
</dbReference>
<sequence length="558" mass="62622">MVKVLDDSNVHQFWGLSPAIDLLQLRGQTLGHKNYATGLEDLKRLQLADKQPVSQDSEKPLNVLQLAAYDCRHTVYTMCRSTRHLRNQDRPVRLYVYEEEPEGLARHMLLVSILLDEQLTVRDRVERFLEIHGNALLQEKTADYLETCSRAVEEDVMQQLAGSCPVNSLFDLSMLKIADADKMAEALRKHQRKVKYDMSAAWETRCRKFYETRFDFRRNAVDWDYSMRLTAQGTPGVDPALGSIIHAYHFRTWRETGVAYELRECQYVEANRSLLSTAYGRTKEFKDRNGEDRGRSVAAWGFWADILNSPYHSFGTVSEEASFFVPGNKQFKHSSLDVAEHNITALIHELRTGEAYQLPDKSQPSRAPAASGPTSMEDLEQHAELRSAQAAQSPSSSSQPEGGTDANSEQAACIDSVEANMRRQQVAAEVDAQRAKEAALDAAARQRCSHCRIIFLTGDLQKQLTSRAKFAGAFEAITVGSRHIHLLDKERGLAKVAAPGAVLAVENAKYMLQLNQDQVNRFEEMIVSKATDAGWQKAKQPVAGVTAAHTLFHLPARS</sequence>
<comment type="similarity">
    <text evidence="2">Belongs to the DNAAF3 family.</text>
</comment>
<evidence type="ECO:0000256" key="5">
    <source>
        <dbReference type="SAM" id="MobiDB-lite"/>
    </source>
</evidence>
<dbReference type="PANTHER" id="PTHR22118">
    <property type="entry name" value="DYNEIN ASSEMBLY FACTOR 3, AXONEMAL"/>
    <property type="match status" value="1"/>
</dbReference>
<gene>
    <name evidence="8" type="ORF">WJX72_003474</name>
</gene>
<comment type="subcellular location">
    <subcellularLocation>
        <location evidence="1">Cytoplasm</location>
    </subcellularLocation>
</comment>
<dbReference type="EMBL" id="JALJOR010000008">
    <property type="protein sequence ID" value="KAK9812777.1"/>
    <property type="molecule type" value="Genomic_DNA"/>
</dbReference>
<evidence type="ECO:0000256" key="1">
    <source>
        <dbReference type="ARBA" id="ARBA00004496"/>
    </source>
</evidence>
<dbReference type="PANTHER" id="PTHR22118:SF14">
    <property type="entry name" value="DYNEIN AXONEMAL ASSEMBLY FACTOR 3"/>
    <property type="match status" value="1"/>
</dbReference>
<name>A0AAW1PVJ6_9CHLO</name>
<feature type="compositionally biased region" description="Low complexity" evidence="5">
    <location>
        <begin position="387"/>
        <end position="400"/>
    </location>
</feature>
<accession>A0AAW1PVJ6</accession>
<evidence type="ECO:0000256" key="3">
    <source>
        <dbReference type="ARBA" id="ARBA00022490"/>
    </source>
</evidence>
<feature type="region of interest" description="Disordered" evidence="5">
    <location>
        <begin position="355"/>
        <end position="409"/>
    </location>
</feature>
<keyword evidence="3" id="KW-0963">Cytoplasm</keyword>
<dbReference type="AlphaFoldDB" id="A0AAW1PVJ6"/>
<keyword evidence="9" id="KW-1185">Reference proteome</keyword>
<dbReference type="GO" id="GO:0070286">
    <property type="term" value="P:axonemal dynein complex assembly"/>
    <property type="evidence" value="ECO:0007669"/>
    <property type="project" value="InterPro"/>
</dbReference>
<dbReference type="GO" id="GO:0005737">
    <property type="term" value="C:cytoplasm"/>
    <property type="evidence" value="ECO:0007669"/>
    <property type="project" value="UniProtKB-SubCell"/>
</dbReference>
<evidence type="ECO:0000256" key="4">
    <source>
        <dbReference type="ARBA" id="ARBA00022794"/>
    </source>
</evidence>
<organism evidence="8 9">
    <name type="scientific">[Myrmecia] bisecta</name>
    <dbReference type="NCBI Taxonomy" id="41462"/>
    <lineage>
        <taxon>Eukaryota</taxon>
        <taxon>Viridiplantae</taxon>
        <taxon>Chlorophyta</taxon>
        <taxon>core chlorophytes</taxon>
        <taxon>Trebouxiophyceae</taxon>
        <taxon>Trebouxiales</taxon>
        <taxon>Trebouxiaceae</taxon>
        <taxon>Myrmecia</taxon>
    </lineage>
</organism>
<evidence type="ECO:0000256" key="2">
    <source>
        <dbReference type="ARBA" id="ARBA00010449"/>
    </source>
</evidence>
<feature type="domain" description="Dynein assembly factor 3 C-terminal" evidence="7">
    <location>
        <begin position="170"/>
        <end position="537"/>
    </location>
</feature>
<evidence type="ECO:0000259" key="7">
    <source>
        <dbReference type="Pfam" id="PF14740"/>
    </source>
</evidence>
<evidence type="ECO:0008006" key="10">
    <source>
        <dbReference type="Google" id="ProtNLM"/>
    </source>
</evidence>
<keyword evidence="4" id="KW-0970">Cilium biogenesis/degradation</keyword>
<dbReference type="InterPro" id="IPR039304">
    <property type="entry name" value="DNAAF3"/>
</dbReference>
<dbReference type="InterPro" id="IPR027974">
    <property type="entry name" value="DUF4470"/>
</dbReference>